<dbReference type="PANTHER" id="PTHR12496:SF0">
    <property type="entry name" value="METHYLTRANSFERASE DOMAIN-CONTAINING PROTEIN"/>
    <property type="match status" value="1"/>
</dbReference>
<protein>
    <submittedName>
        <fullName evidence="2">Uncharacterized protein</fullName>
    </submittedName>
</protein>
<evidence type="ECO:0000313" key="2">
    <source>
        <dbReference type="EMBL" id="EPS98658.1"/>
    </source>
</evidence>
<feature type="region of interest" description="Disordered" evidence="1">
    <location>
        <begin position="178"/>
        <end position="197"/>
    </location>
</feature>
<dbReference type="eggNOG" id="KOG2651">
    <property type="taxonomic scope" value="Eukaryota"/>
</dbReference>
<reference evidence="2 3" key="1">
    <citation type="journal article" date="2012" name="Science">
        <title>The Paleozoic origin of enzymatic lignin decomposition reconstructed from 31 fungal genomes.</title>
        <authorList>
            <person name="Floudas D."/>
            <person name="Binder M."/>
            <person name="Riley R."/>
            <person name="Barry K."/>
            <person name="Blanchette R.A."/>
            <person name="Henrissat B."/>
            <person name="Martinez A.T."/>
            <person name="Otillar R."/>
            <person name="Spatafora J.W."/>
            <person name="Yadav J.S."/>
            <person name="Aerts A."/>
            <person name="Benoit I."/>
            <person name="Boyd A."/>
            <person name="Carlson A."/>
            <person name="Copeland A."/>
            <person name="Coutinho P.M."/>
            <person name="de Vries R.P."/>
            <person name="Ferreira P."/>
            <person name="Findley K."/>
            <person name="Foster B."/>
            <person name="Gaskell J."/>
            <person name="Glotzer D."/>
            <person name="Gorecki P."/>
            <person name="Heitman J."/>
            <person name="Hesse C."/>
            <person name="Hori C."/>
            <person name="Igarashi K."/>
            <person name="Jurgens J.A."/>
            <person name="Kallen N."/>
            <person name="Kersten P."/>
            <person name="Kohler A."/>
            <person name="Kuees U."/>
            <person name="Kumar T.K.A."/>
            <person name="Kuo A."/>
            <person name="LaButti K."/>
            <person name="Larrondo L.F."/>
            <person name="Lindquist E."/>
            <person name="Ling A."/>
            <person name="Lombard V."/>
            <person name="Lucas S."/>
            <person name="Lundell T."/>
            <person name="Martin R."/>
            <person name="McLaughlin D.J."/>
            <person name="Morgenstern I."/>
            <person name="Morin E."/>
            <person name="Murat C."/>
            <person name="Nagy L.G."/>
            <person name="Nolan M."/>
            <person name="Ohm R.A."/>
            <person name="Patyshakuliyeva A."/>
            <person name="Rokas A."/>
            <person name="Ruiz-Duenas F.J."/>
            <person name="Sabat G."/>
            <person name="Salamov A."/>
            <person name="Samejima M."/>
            <person name="Schmutz J."/>
            <person name="Slot J.C."/>
            <person name="St John F."/>
            <person name="Stenlid J."/>
            <person name="Sun H."/>
            <person name="Sun S."/>
            <person name="Syed K."/>
            <person name="Tsang A."/>
            <person name="Wiebenga A."/>
            <person name="Young D."/>
            <person name="Pisabarro A."/>
            <person name="Eastwood D.C."/>
            <person name="Martin F."/>
            <person name="Cullen D."/>
            <person name="Grigoriev I.V."/>
            <person name="Hibbett D.S."/>
        </authorList>
    </citation>
    <scope>NUCLEOTIDE SEQUENCE</scope>
    <source>
        <strain evidence="3">FP-58527</strain>
    </source>
</reference>
<dbReference type="Proteomes" id="UP000015241">
    <property type="component" value="Unassembled WGS sequence"/>
</dbReference>
<dbReference type="HOGENOM" id="CLU_1384195_0_0_1"/>
<dbReference type="STRING" id="743788.S8E5I4"/>
<sequence>MFTPNHFHLATQTPGQWLRTKETLAAATLAIRKVVWRALLQDILEKHGLVSTPAAPEGRDVMLNETAVINGETPALRRLGRLNDSAYSDWATFVARAQERLGVVFEPAMCEKDPSMESRLEVFQALRCILGPVVESLILLDRKEWLQDELKGTSMEVQLVNLFDQASGSARNVAIVVTPTPSGQTPDESSTNGPLQS</sequence>
<proteinExistence type="predicted"/>
<dbReference type="InterPro" id="IPR052220">
    <property type="entry name" value="METTL25"/>
</dbReference>
<gene>
    <name evidence="2" type="ORF">FOMPIDRAFT_1051302</name>
</gene>
<dbReference type="OrthoDB" id="10258156at2759"/>
<dbReference type="PANTHER" id="PTHR12496">
    <property type="entry name" value="CGI-41 METHYLTRANSFERASE"/>
    <property type="match status" value="1"/>
</dbReference>
<feature type="compositionally biased region" description="Polar residues" evidence="1">
    <location>
        <begin position="179"/>
        <end position="197"/>
    </location>
</feature>
<organism evidence="2 3">
    <name type="scientific">Fomitopsis schrenkii</name>
    <name type="common">Brown rot fungus</name>
    <dbReference type="NCBI Taxonomy" id="2126942"/>
    <lineage>
        <taxon>Eukaryota</taxon>
        <taxon>Fungi</taxon>
        <taxon>Dikarya</taxon>
        <taxon>Basidiomycota</taxon>
        <taxon>Agaricomycotina</taxon>
        <taxon>Agaricomycetes</taxon>
        <taxon>Polyporales</taxon>
        <taxon>Fomitopsis</taxon>
    </lineage>
</organism>
<name>S8E5I4_FOMSC</name>
<evidence type="ECO:0000313" key="3">
    <source>
        <dbReference type="Proteomes" id="UP000015241"/>
    </source>
</evidence>
<dbReference type="InParanoid" id="S8E5I4"/>
<keyword evidence="3" id="KW-1185">Reference proteome</keyword>
<dbReference type="AlphaFoldDB" id="S8E5I4"/>
<evidence type="ECO:0000256" key="1">
    <source>
        <dbReference type="SAM" id="MobiDB-lite"/>
    </source>
</evidence>
<dbReference type="EMBL" id="KE504163">
    <property type="protein sequence ID" value="EPS98658.1"/>
    <property type="molecule type" value="Genomic_DNA"/>
</dbReference>
<accession>S8E5I4</accession>